<proteinExistence type="predicted"/>
<dbReference type="Pfam" id="PF04172">
    <property type="entry name" value="LrgB"/>
    <property type="match status" value="1"/>
</dbReference>
<comment type="subcellular location">
    <subcellularLocation>
        <location evidence="1">Membrane</location>
        <topology evidence="1">Multi-pass membrane protein</topology>
    </subcellularLocation>
</comment>
<dbReference type="GO" id="GO:0016020">
    <property type="term" value="C:membrane"/>
    <property type="evidence" value="ECO:0007669"/>
    <property type="project" value="UniProtKB-SubCell"/>
</dbReference>
<protein>
    <recommendedName>
        <fullName evidence="8">LrgB-like protein</fullName>
    </recommendedName>
</protein>
<sequence length="531" mass="57400">MTVVGWLAETSDAIYVSHIRSKVDFINSHLGMGFLIPIVTMGEHDILHGPDIARITAVFFTTNLVSWPGIFLLSFAILIIFHKLTEWTSRLNHHFAKTTTMLKSSMRKIKNSIFRIRPHVRQRQSLSTKTTPANSDMGYCISSPQSMAHATPDVEKNCQLPTSPAWDKLAIFYPIPLSMLCTVAIGLPIAITTGDERALDGFALWFLWITSVRLVRLFKTSSLLTSNKRLKSILVTLCNPVLITTGLMMGYTRGKAAIKGVGQLQSVIETLSKGTPLRSIWTASVKGTVITSNPGAYFGAGDLALSLLECGMLVWGFKLYECRRQLFSANGGLTVIISILAAVGNVFGSVLISKAIGLGQPEILAFSARCATLALAKPAVQALGGNIVVNAIVVVSNGVLGQLLLPFILDRFGVQTTDTEPTRKTMLDVSSSSDTLVAHQPGMHKTSQDTIQEAMDRKRAENDATTDSVMTVAMGVAVGVNGAAMGVSHLYEHKSRAAPYAVLSMTVFAIVTVVLTTVDPFKGFVLNLTKT</sequence>
<feature type="transmembrane region" description="Helical" evidence="5">
    <location>
        <begin position="64"/>
        <end position="81"/>
    </location>
</feature>
<feature type="transmembrane region" description="Helical" evidence="5">
    <location>
        <begin position="202"/>
        <end position="218"/>
    </location>
</feature>
<accession>A0A2C5ZPD7</accession>
<evidence type="ECO:0000313" key="6">
    <source>
        <dbReference type="EMBL" id="PHH81692.1"/>
    </source>
</evidence>
<gene>
    <name evidence="6" type="ORF">CDD82_180</name>
</gene>
<feature type="transmembrane region" description="Helical" evidence="5">
    <location>
        <begin position="329"/>
        <end position="352"/>
    </location>
</feature>
<evidence type="ECO:0000256" key="1">
    <source>
        <dbReference type="ARBA" id="ARBA00004141"/>
    </source>
</evidence>
<keyword evidence="7" id="KW-1185">Reference proteome</keyword>
<dbReference type="OrthoDB" id="2502820at2759"/>
<dbReference type="AlphaFoldDB" id="A0A2C5ZPD7"/>
<dbReference type="InterPro" id="IPR007300">
    <property type="entry name" value="CidB/LrgB"/>
</dbReference>
<dbReference type="PANTHER" id="PTHR30249:SF0">
    <property type="entry name" value="PLASTIDAL GLYCOLATE_GLYCERATE TRANSLOCATOR 1, CHLOROPLASTIC"/>
    <property type="match status" value="1"/>
</dbReference>
<feature type="transmembrane region" description="Helical" evidence="5">
    <location>
        <begin position="387"/>
        <end position="409"/>
    </location>
</feature>
<feature type="transmembrane region" description="Helical" evidence="5">
    <location>
        <begin position="296"/>
        <end position="317"/>
    </location>
</feature>
<feature type="transmembrane region" description="Helical" evidence="5">
    <location>
        <begin position="169"/>
        <end position="190"/>
    </location>
</feature>
<keyword evidence="2 5" id="KW-0812">Transmembrane</keyword>
<feature type="transmembrane region" description="Helical" evidence="5">
    <location>
        <begin position="230"/>
        <end position="251"/>
    </location>
</feature>
<name>A0A2C5ZPD7_9HYPO</name>
<evidence type="ECO:0000256" key="3">
    <source>
        <dbReference type="ARBA" id="ARBA00022989"/>
    </source>
</evidence>
<evidence type="ECO:0000256" key="5">
    <source>
        <dbReference type="SAM" id="Phobius"/>
    </source>
</evidence>
<keyword evidence="3 5" id="KW-1133">Transmembrane helix</keyword>
<reference evidence="6 7" key="1">
    <citation type="submission" date="2017-06" db="EMBL/GenBank/DDBJ databases">
        <title>Ant-infecting Ophiocordyceps genomes reveal a high diversity of potential behavioral manipulation genes and a possible major role for enterotoxins.</title>
        <authorList>
            <person name="De Bekker C."/>
            <person name="Evans H.C."/>
            <person name="Brachmann A."/>
            <person name="Hughes D.P."/>
        </authorList>
    </citation>
    <scope>NUCLEOTIDE SEQUENCE [LARGE SCALE GENOMIC DNA]</scope>
    <source>
        <strain evidence="6 7">1348a</strain>
    </source>
</reference>
<comment type="caution">
    <text evidence="6">The sequence shown here is derived from an EMBL/GenBank/DDBJ whole genome shotgun (WGS) entry which is preliminary data.</text>
</comment>
<evidence type="ECO:0000256" key="4">
    <source>
        <dbReference type="ARBA" id="ARBA00023136"/>
    </source>
</evidence>
<dbReference type="PANTHER" id="PTHR30249">
    <property type="entry name" value="PUTATIVE SEROTONIN TRANSPORTER"/>
    <property type="match status" value="1"/>
</dbReference>
<evidence type="ECO:0000313" key="7">
    <source>
        <dbReference type="Proteomes" id="UP000224854"/>
    </source>
</evidence>
<dbReference type="EMBL" id="NJEU01000103">
    <property type="protein sequence ID" value="PHH81692.1"/>
    <property type="molecule type" value="Genomic_DNA"/>
</dbReference>
<feature type="transmembrane region" description="Helical" evidence="5">
    <location>
        <begin position="468"/>
        <end position="491"/>
    </location>
</feature>
<evidence type="ECO:0000256" key="2">
    <source>
        <dbReference type="ARBA" id="ARBA00022692"/>
    </source>
</evidence>
<evidence type="ECO:0008006" key="8">
    <source>
        <dbReference type="Google" id="ProtNLM"/>
    </source>
</evidence>
<dbReference type="Proteomes" id="UP000224854">
    <property type="component" value="Unassembled WGS sequence"/>
</dbReference>
<keyword evidence="4 5" id="KW-0472">Membrane</keyword>
<feature type="transmembrane region" description="Helical" evidence="5">
    <location>
        <begin position="497"/>
        <end position="518"/>
    </location>
</feature>
<organism evidence="6 7">
    <name type="scientific">Ophiocordyceps australis</name>
    <dbReference type="NCBI Taxonomy" id="1399860"/>
    <lineage>
        <taxon>Eukaryota</taxon>
        <taxon>Fungi</taxon>
        <taxon>Dikarya</taxon>
        <taxon>Ascomycota</taxon>
        <taxon>Pezizomycotina</taxon>
        <taxon>Sordariomycetes</taxon>
        <taxon>Hypocreomycetidae</taxon>
        <taxon>Hypocreales</taxon>
        <taxon>Ophiocordycipitaceae</taxon>
        <taxon>Ophiocordyceps</taxon>
    </lineage>
</organism>